<keyword evidence="11" id="KW-1185">Reference proteome</keyword>
<sequence length="182" mass="21079">TDCFKTLLLHTFLNVHKFLKETAVFSLSFPLSLLLIGLEKLIEIELFSCPCIVELNALLTASIFIGPALFTFTLMFLLLRPFKHGCSRCCAGVYDDTQQNCPKAFASCLIPPVMWIFLLFLHGEYFACGMTDWKRVYVFDKELNRSWCKPTEKMQNETVLRDLTRKYIHESQVNIMYCMSFS</sequence>
<dbReference type="PANTHER" id="PTHR32261:SF4">
    <property type="entry name" value="CALCIUM HOMEOSTASIS MODULATOR PROTEIN 6"/>
    <property type="match status" value="1"/>
</dbReference>
<evidence type="ECO:0000313" key="10">
    <source>
        <dbReference type="Ensembl" id="ENSSANP00000052451.1"/>
    </source>
</evidence>
<organism evidence="10 11">
    <name type="scientific">Sinocyclocheilus anshuiensis</name>
    <dbReference type="NCBI Taxonomy" id="1608454"/>
    <lineage>
        <taxon>Eukaryota</taxon>
        <taxon>Metazoa</taxon>
        <taxon>Chordata</taxon>
        <taxon>Craniata</taxon>
        <taxon>Vertebrata</taxon>
        <taxon>Euteleostomi</taxon>
        <taxon>Actinopterygii</taxon>
        <taxon>Neopterygii</taxon>
        <taxon>Teleostei</taxon>
        <taxon>Ostariophysi</taxon>
        <taxon>Cypriniformes</taxon>
        <taxon>Cyprinidae</taxon>
        <taxon>Cyprininae</taxon>
        <taxon>Sinocyclocheilus</taxon>
    </lineage>
</organism>
<reference evidence="10" key="1">
    <citation type="submission" date="2025-08" db="UniProtKB">
        <authorList>
            <consortium name="Ensembl"/>
        </authorList>
    </citation>
    <scope>IDENTIFICATION</scope>
</reference>
<protein>
    <submittedName>
        <fullName evidence="10">Si:ch73-338d8.5</fullName>
    </submittedName>
</protein>
<evidence type="ECO:0000256" key="7">
    <source>
        <dbReference type="ARBA" id="ARBA00023136"/>
    </source>
</evidence>
<dbReference type="Pfam" id="PF14798">
    <property type="entry name" value="Ca_hom_mod"/>
    <property type="match status" value="1"/>
</dbReference>
<keyword evidence="3" id="KW-0813">Transport</keyword>
<accession>A0A671P4Y2</accession>
<evidence type="ECO:0000256" key="6">
    <source>
        <dbReference type="ARBA" id="ARBA00023065"/>
    </source>
</evidence>
<name>A0A671P4Y2_9TELE</name>
<proteinExistence type="inferred from homology"/>
<dbReference type="GO" id="GO:1904669">
    <property type="term" value="P:ATP export"/>
    <property type="evidence" value="ECO:0007669"/>
    <property type="project" value="UniProtKB-ARBA"/>
</dbReference>
<keyword evidence="5 9" id="KW-1133">Transmembrane helix</keyword>
<dbReference type="Proteomes" id="UP000472260">
    <property type="component" value="Unassembled WGS sequence"/>
</dbReference>
<dbReference type="GO" id="GO:0005886">
    <property type="term" value="C:plasma membrane"/>
    <property type="evidence" value="ECO:0007669"/>
    <property type="project" value="TreeGrafter"/>
</dbReference>
<keyword evidence="4 9" id="KW-0812">Transmembrane</keyword>
<dbReference type="InterPro" id="IPR029569">
    <property type="entry name" value="CALHM"/>
</dbReference>
<evidence type="ECO:0000256" key="4">
    <source>
        <dbReference type="ARBA" id="ARBA00022692"/>
    </source>
</evidence>
<dbReference type="Ensembl" id="ENSSANT00000055758.1">
    <property type="protein sequence ID" value="ENSSANP00000052451.1"/>
    <property type="gene ID" value="ENSSANG00000026242.1"/>
</dbReference>
<evidence type="ECO:0000256" key="2">
    <source>
        <dbReference type="ARBA" id="ARBA00008497"/>
    </source>
</evidence>
<comment type="subcellular location">
    <subcellularLocation>
        <location evidence="1">Membrane</location>
        <topology evidence="1">Multi-pass membrane protein</topology>
    </subcellularLocation>
</comment>
<evidence type="ECO:0000256" key="9">
    <source>
        <dbReference type="SAM" id="Phobius"/>
    </source>
</evidence>
<evidence type="ECO:0000256" key="8">
    <source>
        <dbReference type="ARBA" id="ARBA00023303"/>
    </source>
</evidence>
<keyword evidence="8" id="KW-0407">Ion channel</keyword>
<feature type="transmembrane region" description="Helical" evidence="9">
    <location>
        <begin position="58"/>
        <end position="79"/>
    </location>
</feature>
<dbReference type="PANTHER" id="PTHR32261">
    <property type="entry name" value="CALCIUM HOMEOSTASIS MODULATOR PROTEIN"/>
    <property type="match status" value="1"/>
</dbReference>
<evidence type="ECO:0000256" key="1">
    <source>
        <dbReference type="ARBA" id="ARBA00004141"/>
    </source>
</evidence>
<evidence type="ECO:0000313" key="11">
    <source>
        <dbReference type="Proteomes" id="UP000472260"/>
    </source>
</evidence>
<dbReference type="AlphaFoldDB" id="A0A671P4Y2"/>
<keyword evidence="7 9" id="KW-0472">Membrane</keyword>
<keyword evidence="6" id="KW-0406">Ion transport</keyword>
<dbReference type="GO" id="GO:0005261">
    <property type="term" value="F:monoatomic cation channel activity"/>
    <property type="evidence" value="ECO:0007669"/>
    <property type="project" value="TreeGrafter"/>
</dbReference>
<reference evidence="10" key="2">
    <citation type="submission" date="2025-09" db="UniProtKB">
        <authorList>
            <consortium name="Ensembl"/>
        </authorList>
    </citation>
    <scope>IDENTIFICATION</scope>
</reference>
<comment type="similarity">
    <text evidence="2">Belongs to the CALHM family.</text>
</comment>
<evidence type="ECO:0000256" key="3">
    <source>
        <dbReference type="ARBA" id="ARBA00022448"/>
    </source>
</evidence>
<evidence type="ECO:0000256" key="5">
    <source>
        <dbReference type="ARBA" id="ARBA00022989"/>
    </source>
</evidence>